<evidence type="ECO:0000313" key="2">
    <source>
        <dbReference type="Proteomes" id="UP000571817"/>
    </source>
</evidence>
<dbReference type="NCBIfam" id="TIGR03843">
    <property type="entry name" value="SCO1664 family protein"/>
    <property type="match status" value="1"/>
</dbReference>
<sequence>MPTATDASSDDILAILGEGELEIEGRLVDASNVALRVWAGIDDPIAAVYKPIRGERPLWDFPDDSLAAREVAAFTVSDVGGWDLVPPTVLREGPLGAGSVQQWVGPLDERPDHELLRVDRGSDVPEGYVPIWSVLDDYDRSQIVSHSTTQALRDLAVLDAVMNNADRKASAIIVDEGRVWAIDQGLCFNSAPKLRTCLWGFAGDPIDQENLLRLERLATFLREDKPLEGLLTEVELEALRSRCARLLREETYPKVPEGRTPLPWPLW</sequence>
<reference evidence="1 2" key="1">
    <citation type="submission" date="2020-07" db="EMBL/GenBank/DDBJ databases">
        <title>Sequencing the genomes of 1000 actinobacteria strains.</title>
        <authorList>
            <person name="Klenk H.-P."/>
        </authorList>
    </citation>
    <scope>NUCLEOTIDE SEQUENCE [LARGE SCALE GENOMIC DNA]</scope>
    <source>
        <strain evidence="1 2">DSM 29531</strain>
    </source>
</reference>
<dbReference type="InterPro" id="IPR022292">
    <property type="entry name" value="CHP03843"/>
</dbReference>
<organism evidence="1 2">
    <name type="scientific">Allobranchiibius huperziae</name>
    <dbReference type="NCBI Taxonomy" id="1874116"/>
    <lineage>
        <taxon>Bacteria</taxon>
        <taxon>Bacillati</taxon>
        <taxon>Actinomycetota</taxon>
        <taxon>Actinomycetes</taxon>
        <taxon>Micrococcales</taxon>
        <taxon>Dermacoccaceae</taxon>
        <taxon>Allobranchiibius</taxon>
    </lineage>
</organism>
<gene>
    <name evidence="1" type="ORF">HNR15_001658</name>
</gene>
<dbReference type="RefSeq" id="WP_218883615.1">
    <property type="nucleotide sequence ID" value="NZ_JACCFW010000001.1"/>
</dbReference>
<dbReference type="Proteomes" id="UP000571817">
    <property type="component" value="Unassembled WGS sequence"/>
</dbReference>
<evidence type="ECO:0000313" key="1">
    <source>
        <dbReference type="EMBL" id="NYJ74695.1"/>
    </source>
</evidence>
<dbReference type="EMBL" id="JACCFW010000001">
    <property type="protein sequence ID" value="NYJ74695.1"/>
    <property type="molecule type" value="Genomic_DNA"/>
</dbReference>
<accession>A0A853DKK9</accession>
<comment type="caution">
    <text evidence="1">The sequence shown here is derived from an EMBL/GenBank/DDBJ whole genome shotgun (WGS) entry which is preliminary data.</text>
</comment>
<dbReference type="AlphaFoldDB" id="A0A853DKK9"/>
<name>A0A853DKK9_9MICO</name>
<protein>
    <submittedName>
        <fullName evidence="1">Putative repeat protein (TIGR03843 family)</fullName>
    </submittedName>
</protein>
<proteinExistence type="predicted"/>
<keyword evidence="2" id="KW-1185">Reference proteome</keyword>